<keyword evidence="9 12" id="KW-1133">Transmembrane helix</keyword>
<dbReference type="Proteomes" id="UP000321306">
    <property type="component" value="Unassembled WGS sequence"/>
</dbReference>
<evidence type="ECO:0000256" key="9">
    <source>
        <dbReference type="ARBA" id="ARBA00022989"/>
    </source>
</evidence>
<dbReference type="GO" id="GO:0016020">
    <property type="term" value="C:membrane"/>
    <property type="evidence" value="ECO:0007669"/>
    <property type="project" value="UniProtKB-SubCell"/>
</dbReference>
<keyword evidence="6" id="KW-0479">Metal-binding</keyword>
<feature type="transmembrane region" description="Helical" evidence="12">
    <location>
        <begin position="34"/>
        <end position="53"/>
    </location>
</feature>
<feature type="domain" description="Peptidase M50" evidence="13">
    <location>
        <begin position="126"/>
        <end position="183"/>
    </location>
</feature>
<keyword evidence="7" id="KW-0378">Hydrolase</keyword>
<evidence type="ECO:0000256" key="12">
    <source>
        <dbReference type="SAM" id="Phobius"/>
    </source>
</evidence>
<evidence type="ECO:0000256" key="10">
    <source>
        <dbReference type="ARBA" id="ARBA00023049"/>
    </source>
</evidence>
<evidence type="ECO:0000256" key="7">
    <source>
        <dbReference type="ARBA" id="ARBA00022801"/>
    </source>
</evidence>
<evidence type="ECO:0000313" key="14">
    <source>
        <dbReference type="EMBL" id="GEM46679.1"/>
    </source>
</evidence>
<name>A0A511N1K3_DEIC1</name>
<dbReference type="PANTHER" id="PTHR39188:SF3">
    <property type="entry name" value="STAGE IV SPORULATION PROTEIN FB"/>
    <property type="match status" value="1"/>
</dbReference>
<dbReference type="OrthoDB" id="9800627at2"/>
<dbReference type="PANTHER" id="PTHR39188">
    <property type="entry name" value="MEMBRANE-ASSOCIATED ZINC METALLOPROTEASE M50B"/>
    <property type="match status" value="1"/>
</dbReference>
<feature type="transmembrane region" description="Helical" evidence="12">
    <location>
        <begin position="94"/>
        <end position="117"/>
    </location>
</feature>
<reference evidence="14 15" key="1">
    <citation type="submission" date="2019-07" db="EMBL/GenBank/DDBJ databases">
        <title>Whole genome shotgun sequence of Deinococcus cellulosilyticus NBRC 106333.</title>
        <authorList>
            <person name="Hosoyama A."/>
            <person name="Uohara A."/>
            <person name="Ohji S."/>
            <person name="Ichikawa N."/>
        </authorList>
    </citation>
    <scope>NUCLEOTIDE SEQUENCE [LARGE SCALE GENOMIC DNA]</scope>
    <source>
        <strain evidence="14 15">NBRC 106333</strain>
    </source>
</reference>
<evidence type="ECO:0000256" key="1">
    <source>
        <dbReference type="ARBA" id="ARBA00001947"/>
    </source>
</evidence>
<keyword evidence="4" id="KW-0645">Protease</keyword>
<evidence type="ECO:0000256" key="2">
    <source>
        <dbReference type="ARBA" id="ARBA00004141"/>
    </source>
</evidence>
<evidence type="ECO:0000259" key="13">
    <source>
        <dbReference type="Pfam" id="PF02163"/>
    </source>
</evidence>
<evidence type="ECO:0000256" key="5">
    <source>
        <dbReference type="ARBA" id="ARBA00022692"/>
    </source>
</evidence>
<dbReference type="RefSeq" id="WP_146884493.1">
    <property type="nucleotide sequence ID" value="NZ_BJXB01000009.1"/>
</dbReference>
<comment type="similarity">
    <text evidence="3">Belongs to the peptidase M50B family.</text>
</comment>
<comment type="caution">
    <text evidence="14">The sequence shown here is derived from an EMBL/GenBank/DDBJ whole genome shotgun (WGS) entry which is preliminary data.</text>
</comment>
<feature type="transmembrane region" description="Helical" evidence="12">
    <location>
        <begin position="123"/>
        <end position="143"/>
    </location>
</feature>
<keyword evidence="15" id="KW-1185">Reference proteome</keyword>
<comment type="cofactor">
    <cofactor evidence="1">
        <name>Zn(2+)</name>
        <dbReference type="ChEBI" id="CHEBI:29105"/>
    </cofactor>
</comment>
<gene>
    <name evidence="14" type="ORF">DC3_23140</name>
</gene>
<evidence type="ECO:0000256" key="4">
    <source>
        <dbReference type="ARBA" id="ARBA00022670"/>
    </source>
</evidence>
<keyword evidence="8" id="KW-0862">Zinc</keyword>
<feature type="domain" description="Peptidase M50" evidence="13">
    <location>
        <begin position="44"/>
        <end position="117"/>
    </location>
</feature>
<keyword evidence="10" id="KW-0482">Metalloprotease</keyword>
<organism evidence="14 15">
    <name type="scientific">Deinococcus cellulosilyticus (strain DSM 18568 / NBRC 106333 / KACC 11606 / 5516J-15)</name>
    <dbReference type="NCBI Taxonomy" id="1223518"/>
    <lineage>
        <taxon>Bacteria</taxon>
        <taxon>Thermotogati</taxon>
        <taxon>Deinococcota</taxon>
        <taxon>Deinococci</taxon>
        <taxon>Deinococcales</taxon>
        <taxon>Deinococcaceae</taxon>
        <taxon>Deinococcus</taxon>
    </lineage>
</organism>
<dbReference type="EMBL" id="BJXB01000009">
    <property type="protein sequence ID" value="GEM46679.1"/>
    <property type="molecule type" value="Genomic_DNA"/>
</dbReference>
<evidence type="ECO:0000256" key="3">
    <source>
        <dbReference type="ARBA" id="ARBA00007931"/>
    </source>
</evidence>
<comment type="subcellular location">
    <subcellularLocation>
        <location evidence="2">Membrane</location>
        <topology evidence="2">Multi-pass membrane protein</topology>
    </subcellularLocation>
</comment>
<dbReference type="GO" id="GO:0006508">
    <property type="term" value="P:proteolysis"/>
    <property type="evidence" value="ECO:0007669"/>
    <property type="project" value="UniProtKB-KW"/>
</dbReference>
<dbReference type="AlphaFoldDB" id="A0A511N1K3"/>
<accession>A0A511N1K3</accession>
<sequence length="223" mass="24121">MATVQRFIPLKFDPTSLGMVLLVGWMVLQHPGIPSPVLTAFTLALGYVLSVLLHEYSHARMARVFGIPTTRITLTFFGGQAELQHDTPTPTSTFMVAFAGPLSNLLLALLLHVALLLQWPEGVGWSLGMLKTINVLLAVSNLIPAPPLDGGHMLHSVIWKLTGKPDVAQATLAVTGGVFLLLLGAAAVWMALRNPLGALVLALNASMVFSHLMGWWKERQHQP</sequence>
<protein>
    <recommendedName>
        <fullName evidence="13">Peptidase M50 domain-containing protein</fullName>
    </recommendedName>
</protein>
<dbReference type="GO" id="GO:0008237">
    <property type="term" value="F:metallopeptidase activity"/>
    <property type="evidence" value="ECO:0007669"/>
    <property type="project" value="UniProtKB-KW"/>
</dbReference>
<evidence type="ECO:0000256" key="8">
    <source>
        <dbReference type="ARBA" id="ARBA00022833"/>
    </source>
</evidence>
<evidence type="ECO:0000256" key="6">
    <source>
        <dbReference type="ARBA" id="ARBA00022723"/>
    </source>
</evidence>
<evidence type="ECO:0000313" key="15">
    <source>
        <dbReference type="Proteomes" id="UP000321306"/>
    </source>
</evidence>
<dbReference type="InterPro" id="IPR008915">
    <property type="entry name" value="Peptidase_M50"/>
</dbReference>
<dbReference type="GO" id="GO:0046872">
    <property type="term" value="F:metal ion binding"/>
    <property type="evidence" value="ECO:0007669"/>
    <property type="project" value="UniProtKB-KW"/>
</dbReference>
<feature type="transmembrane region" description="Helical" evidence="12">
    <location>
        <begin position="170"/>
        <end position="192"/>
    </location>
</feature>
<proteinExistence type="inferred from homology"/>
<dbReference type="Pfam" id="PF02163">
    <property type="entry name" value="Peptidase_M50"/>
    <property type="match status" value="2"/>
</dbReference>
<evidence type="ECO:0000256" key="11">
    <source>
        <dbReference type="ARBA" id="ARBA00023136"/>
    </source>
</evidence>
<keyword evidence="11 12" id="KW-0472">Membrane</keyword>
<feature type="transmembrane region" description="Helical" evidence="12">
    <location>
        <begin position="12"/>
        <end position="28"/>
    </location>
</feature>
<feature type="transmembrane region" description="Helical" evidence="12">
    <location>
        <begin position="198"/>
        <end position="216"/>
    </location>
</feature>
<keyword evidence="5 12" id="KW-0812">Transmembrane</keyword>